<sequence length="123" mass="13735">MVLCRCHGHRAMERRPSGMWNAGGLAVAEKGRKILKYTHKVTVLIIEGEGDGVEDEYETAIKSLDMREKDVLGRVDGLVPLSRAPCNGTKTFGNVECGRVGSCGERLVREEREKELLYVSTWK</sequence>
<accession>A0AAV7T0A4</accession>
<keyword evidence="2" id="KW-1185">Reference proteome</keyword>
<gene>
    <name evidence="1" type="ORF">NDU88_001766</name>
</gene>
<comment type="caution">
    <text evidence="1">The sequence shown here is derived from an EMBL/GenBank/DDBJ whole genome shotgun (WGS) entry which is preliminary data.</text>
</comment>
<protein>
    <submittedName>
        <fullName evidence="1">Uncharacterized protein</fullName>
    </submittedName>
</protein>
<name>A0AAV7T0A4_PLEWA</name>
<proteinExistence type="predicted"/>
<reference evidence="1" key="1">
    <citation type="journal article" date="2022" name="bioRxiv">
        <title>Sequencing and chromosome-scale assembly of the giantPleurodeles waltlgenome.</title>
        <authorList>
            <person name="Brown T."/>
            <person name="Elewa A."/>
            <person name="Iarovenko S."/>
            <person name="Subramanian E."/>
            <person name="Araus A.J."/>
            <person name="Petzold A."/>
            <person name="Susuki M."/>
            <person name="Suzuki K.-i.T."/>
            <person name="Hayashi T."/>
            <person name="Toyoda A."/>
            <person name="Oliveira C."/>
            <person name="Osipova E."/>
            <person name="Leigh N.D."/>
            <person name="Simon A."/>
            <person name="Yun M.H."/>
        </authorList>
    </citation>
    <scope>NUCLEOTIDE SEQUENCE</scope>
    <source>
        <strain evidence="1">20211129_DDA</strain>
        <tissue evidence="1">Liver</tissue>
    </source>
</reference>
<dbReference type="Proteomes" id="UP001066276">
    <property type="component" value="Chromosome 4_1"/>
</dbReference>
<evidence type="ECO:0000313" key="1">
    <source>
        <dbReference type="EMBL" id="KAJ1169878.1"/>
    </source>
</evidence>
<organism evidence="1 2">
    <name type="scientific">Pleurodeles waltl</name>
    <name type="common">Iberian ribbed newt</name>
    <dbReference type="NCBI Taxonomy" id="8319"/>
    <lineage>
        <taxon>Eukaryota</taxon>
        <taxon>Metazoa</taxon>
        <taxon>Chordata</taxon>
        <taxon>Craniata</taxon>
        <taxon>Vertebrata</taxon>
        <taxon>Euteleostomi</taxon>
        <taxon>Amphibia</taxon>
        <taxon>Batrachia</taxon>
        <taxon>Caudata</taxon>
        <taxon>Salamandroidea</taxon>
        <taxon>Salamandridae</taxon>
        <taxon>Pleurodelinae</taxon>
        <taxon>Pleurodeles</taxon>
    </lineage>
</organism>
<evidence type="ECO:0000313" key="2">
    <source>
        <dbReference type="Proteomes" id="UP001066276"/>
    </source>
</evidence>
<dbReference type="EMBL" id="JANPWB010000007">
    <property type="protein sequence ID" value="KAJ1169878.1"/>
    <property type="molecule type" value="Genomic_DNA"/>
</dbReference>
<dbReference type="AlphaFoldDB" id="A0AAV7T0A4"/>